<dbReference type="Proteomes" id="UP001309876">
    <property type="component" value="Unassembled WGS sequence"/>
</dbReference>
<feature type="compositionally biased region" description="Acidic residues" evidence="1">
    <location>
        <begin position="1"/>
        <end position="11"/>
    </location>
</feature>
<organism evidence="2 3">
    <name type="scientific">Lithohypha guttulata</name>
    <dbReference type="NCBI Taxonomy" id="1690604"/>
    <lineage>
        <taxon>Eukaryota</taxon>
        <taxon>Fungi</taxon>
        <taxon>Dikarya</taxon>
        <taxon>Ascomycota</taxon>
        <taxon>Pezizomycotina</taxon>
        <taxon>Eurotiomycetes</taxon>
        <taxon>Chaetothyriomycetidae</taxon>
        <taxon>Chaetothyriales</taxon>
        <taxon>Trichomeriaceae</taxon>
        <taxon>Lithohypha</taxon>
    </lineage>
</organism>
<keyword evidence="3" id="KW-1185">Reference proteome</keyword>
<dbReference type="EMBL" id="JAVRRJ010000003">
    <property type="protein sequence ID" value="KAK5086402.1"/>
    <property type="molecule type" value="Genomic_DNA"/>
</dbReference>
<reference evidence="2 3" key="1">
    <citation type="submission" date="2023-08" db="EMBL/GenBank/DDBJ databases">
        <title>Black Yeasts Isolated from many extreme environments.</title>
        <authorList>
            <person name="Coleine C."/>
            <person name="Stajich J.E."/>
            <person name="Selbmann L."/>
        </authorList>
    </citation>
    <scope>NUCLEOTIDE SEQUENCE [LARGE SCALE GENOMIC DNA]</scope>
    <source>
        <strain evidence="2 3">CCFEE 5910</strain>
    </source>
</reference>
<evidence type="ECO:0000313" key="2">
    <source>
        <dbReference type="EMBL" id="KAK5086402.1"/>
    </source>
</evidence>
<evidence type="ECO:0000313" key="3">
    <source>
        <dbReference type="Proteomes" id="UP001309876"/>
    </source>
</evidence>
<feature type="region of interest" description="Disordered" evidence="1">
    <location>
        <begin position="1"/>
        <end position="20"/>
    </location>
</feature>
<sequence length="234" mass="27121">MIDDDDDDDNESLSSQKSELTRLDEEERAWLLVNHATLKRFQRFHVLMQFRYEDEVLFACHALQDLLQGKDVSLKPRLLVHTESEAERAACYLTAFQSFKYLRCSTFTIQGWPELKDIYSVITSQRSVPALLAQYVPFLRHLSTLPSLNDEVFELEHEIELEELKEHTVNPDPQKFREIVVQLVSKAEKWHTQSVEDEKARLEEERDLKLAAIAVIVQLTEAELATSCEVQGSD</sequence>
<name>A0AAN7T179_9EURO</name>
<comment type="caution">
    <text evidence="2">The sequence shown here is derived from an EMBL/GenBank/DDBJ whole genome shotgun (WGS) entry which is preliminary data.</text>
</comment>
<evidence type="ECO:0000256" key="1">
    <source>
        <dbReference type="SAM" id="MobiDB-lite"/>
    </source>
</evidence>
<dbReference type="AlphaFoldDB" id="A0AAN7T179"/>
<gene>
    <name evidence="2" type="ORF">LTR05_003570</name>
</gene>
<protein>
    <submittedName>
        <fullName evidence="2">Uncharacterized protein</fullName>
    </submittedName>
</protein>
<proteinExistence type="predicted"/>
<accession>A0AAN7T179</accession>